<name>A0A1J0WLT8_9RHOB</name>
<dbReference type="EMBL" id="CP018076">
    <property type="protein sequence ID" value="APE45243.1"/>
    <property type="molecule type" value="Genomic_DNA"/>
</dbReference>
<reference evidence="1 2" key="1">
    <citation type="submission" date="2016-11" db="EMBL/GenBank/DDBJ databases">
        <title>Complete genome sequence of Sulfitobacter sp. AM1-D1, a toxic bacteria associated with marine dinoflagellate Alexandrium minutum in East China Sea.</title>
        <authorList>
            <person name="Yang Q."/>
            <person name="Zhang X."/>
            <person name="Tian X."/>
        </authorList>
    </citation>
    <scope>NUCLEOTIDE SEQUENCE [LARGE SCALE GENOMIC DNA]</scope>
    <source>
        <strain evidence="1 2">AM1-D1</strain>
    </source>
</reference>
<dbReference type="KEGG" id="suam:BOO69_02010"/>
<accession>A0A1J0WLT8</accession>
<evidence type="ECO:0000313" key="2">
    <source>
        <dbReference type="Proteomes" id="UP000181897"/>
    </source>
</evidence>
<sequence length="164" mass="18287">MLPAAGRAAQIDPFLGAFEGETEITVGDEVLQRDLSVTIQPADDDGFVLSWTTATLREDGQSKEKTYTIAFVPTAREGIYQSAMKTNLFGKATPLDPLQGEPFVWARIEDDTLSVFSLFIDPTGDYEVQEYHRTLAEGGLDLLFRRIRDGEVSREISALLRRQD</sequence>
<dbReference type="AlphaFoldDB" id="A0A1J0WLT8"/>
<gene>
    <name evidence="1" type="ORF">BOO69_02010</name>
</gene>
<dbReference type="STRING" id="1917485.BOO69_02010"/>
<dbReference type="OrthoDB" id="6087881at2"/>
<keyword evidence="2" id="KW-1185">Reference proteome</keyword>
<proteinExistence type="predicted"/>
<dbReference type="Proteomes" id="UP000181897">
    <property type="component" value="Chromosome"/>
</dbReference>
<protein>
    <submittedName>
        <fullName evidence="1">Uncharacterized protein</fullName>
    </submittedName>
</protein>
<organism evidence="1 2">
    <name type="scientific">Sulfitobacter alexandrii</name>
    <dbReference type="NCBI Taxonomy" id="1917485"/>
    <lineage>
        <taxon>Bacteria</taxon>
        <taxon>Pseudomonadati</taxon>
        <taxon>Pseudomonadota</taxon>
        <taxon>Alphaproteobacteria</taxon>
        <taxon>Rhodobacterales</taxon>
        <taxon>Roseobacteraceae</taxon>
        <taxon>Sulfitobacter</taxon>
    </lineage>
</organism>
<evidence type="ECO:0000313" key="1">
    <source>
        <dbReference type="EMBL" id="APE45243.1"/>
    </source>
</evidence>